<protein>
    <submittedName>
        <fullName evidence="2">Uncharacterized protein</fullName>
    </submittedName>
</protein>
<accession>A0A0S4IJY4</accession>
<dbReference type="EMBL" id="CYKH01000220">
    <property type="protein sequence ID" value="CUE97197.1"/>
    <property type="molecule type" value="Genomic_DNA"/>
</dbReference>
<dbReference type="Proteomes" id="UP000051952">
    <property type="component" value="Unassembled WGS sequence"/>
</dbReference>
<reference evidence="3" key="1">
    <citation type="submission" date="2015-09" db="EMBL/GenBank/DDBJ databases">
        <authorList>
            <consortium name="Pathogen Informatics"/>
        </authorList>
    </citation>
    <scope>NUCLEOTIDE SEQUENCE [LARGE SCALE GENOMIC DNA]</scope>
    <source>
        <strain evidence="3">Lake Konstanz</strain>
    </source>
</reference>
<proteinExistence type="predicted"/>
<dbReference type="AlphaFoldDB" id="A0A0S4IJY4"/>
<evidence type="ECO:0000256" key="1">
    <source>
        <dbReference type="SAM" id="MobiDB-lite"/>
    </source>
</evidence>
<organism evidence="2 3">
    <name type="scientific">Bodo saltans</name>
    <name type="common">Flagellated protozoan</name>
    <dbReference type="NCBI Taxonomy" id="75058"/>
    <lineage>
        <taxon>Eukaryota</taxon>
        <taxon>Discoba</taxon>
        <taxon>Euglenozoa</taxon>
        <taxon>Kinetoplastea</taxon>
        <taxon>Metakinetoplastina</taxon>
        <taxon>Eubodonida</taxon>
        <taxon>Bodonidae</taxon>
        <taxon>Bodo</taxon>
    </lineage>
</organism>
<dbReference type="VEuPathDB" id="TriTrypDB:BSAL_57810"/>
<sequence>MRIFSTKGQHAIPRQSSIGAFYTSSRENSDVHQPQPSHTLSSSSTLRFEALTLAGGRLSPFMVEQLYRCASGKGGEYTQLVDAAPSTTAMHPHSPWRTRLHSPVRRDTWVSSWVLRQLALGSTQVTPTAISGAPPKEGEPPTASFDFVPAASVAELIPLLGGSPLTLCRRLMIPITTALRVIGPDDTFVTLRAAMKARADGREEFSPLWLPVELALSLHEYSPRIIPGKTITLLSPPMSSSTTPSREQCVNELVVVSAADVMLTQPEPWRGMKQSIFDSHSQQHQQQQPHSASSPWRVSLEVACMLSPQPIVYAAMSADSSPRGDTSSRMGSQLLYEVDVIRLQLAQRCRRLASPYWFTMHSYLSAAHHDKEEERGAVVAYLGQDEEEKEEARLLGELLNLFRVDVRLRDSSKSSVTALPGDDDDVVTLYNLDDIQRAVSHVAKHHRPSGETFTCETPRCSKGDEGIVPAAEPPAYQSGVHARVHQQEQHNAEASIPSAPCEEEGNTSIAPPPYSTTTPSNRPLHRNKAQQRMTMLLVPSDQLDVGEGGSRFILKSPCGSISIDLKQFGASLVNSS</sequence>
<name>A0A0S4IJY4_BODSA</name>
<evidence type="ECO:0000313" key="3">
    <source>
        <dbReference type="Proteomes" id="UP000051952"/>
    </source>
</evidence>
<evidence type="ECO:0000313" key="2">
    <source>
        <dbReference type="EMBL" id="CUE97197.1"/>
    </source>
</evidence>
<feature type="region of interest" description="Disordered" evidence="1">
    <location>
        <begin position="479"/>
        <end position="524"/>
    </location>
</feature>
<gene>
    <name evidence="2" type="ORF">BSAL_57810</name>
</gene>
<keyword evidence="3" id="KW-1185">Reference proteome</keyword>